<proteinExistence type="predicted"/>
<organism evidence="1 2">
    <name type="scientific">Panagrellus redivivus</name>
    <name type="common">Microworm</name>
    <dbReference type="NCBI Taxonomy" id="6233"/>
    <lineage>
        <taxon>Eukaryota</taxon>
        <taxon>Metazoa</taxon>
        <taxon>Ecdysozoa</taxon>
        <taxon>Nematoda</taxon>
        <taxon>Chromadorea</taxon>
        <taxon>Rhabditida</taxon>
        <taxon>Tylenchina</taxon>
        <taxon>Panagrolaimomorpha</taxon>
        <taxon>Panagrolaimoidea</taxon>
        <taxon>Panagrolaimidae</taxon>
        <taxon>Panagrellus</taxon>
    </lineage>
</organism>
<sequence>MPDEVAEVVAGQGTEVVDLDVPGTGADRAVSEVDLGIAAGLVAGVAVRIEVDQAGSESVAVRGIEVGRVVEAVAQGIEAVQVGNCG</sequence>
<evidence type="ECO:0000313" key="2">
    <source>
        <dbReference type="WBParaSite" id="Pan_g20654.t1"/>
    </source>
</evidence>
<keyword evidence="1" id="KW-1185">Reference proteome</keyword>
<reference evidence="1" key="1">
    <citation type="journal article" date="2013" name="Genetics">
        <title>The draft genome and transcriptome of Panagrellus redivivus are shaped by the harsh demands of a free-living lifestyle.</title>
        <authorList>
            <person name="Srinivasan J."/>
            <person name="Dillman A.R."/>
            <person name="Macchietto M.G."/>
            <person name="Heikkinen L."/>
            <person name="Lakso M."/>
            <person name="Fracchia K.M."/>
            <person name="Antoshechkin I."/>
            <person name="Mortazavi A."/>
            <person name="Wong G."/>
            <person name="Sternberg P.W."/>
        </authorList>
    </citation>
    <scope>NUCLEOTIDE SEQUENCE [LARGE SCALE GENOMIC DNA]</scope>
    <source>
        <strain evidence="1">MT8872</strain>
    </source>
</reference>
<dbReference type="WBParaSite" id="Pan_g20654.t1">
    <property type="protein sequence ID" value="Pan_g20654.t1"/>
    <property type="gene ID" value="Pan_g20654"/>
</dbReference>
<dbReference type="AlphaFoldDB" id="A0A7E4VHS7"/>
<protein>
    <submittedName>
        <fullName evidence="2">Nicotinate-nucleotide diphosphorylase (Carboxylating)</fullName>
    </submittedName>
</protein>
<name>A0A7E4VHS7_PANRE</name>
<accession>A0A7E4VHS7</accession>
<evidence type="ECO:0000313" key="1">
    <source>
        <dbReference type="Proteomes" id="UP000492821"/>
    </source>
</evidence>
<reference evidence="2" key="2">
    <citation type="submission" date="2020-10" db="UniProtKB">
        <authorList>
            <consortium name="WormBaseParasite"/>
        </authorList>
    </citation>
    <scope>IDENTIFICATION</scope>
</reference>
<dbReference type="Proteomes" id="UP000492821">
    <property type="component" value="Unassembled WGS sequence"/>
</dbReference>